<dbReference type="Proteomes" id="UP000266489">
    <property type="component" value="Unassembled WGS sequence"/>
</dbReference>
<dbReference type="EMBL" id="QXIU01000068">
    <property type="protein sequence ID" value="RIE13615.1"/>
    <property type="molecule type" value="Genomic_DNA"/>
</dbReference>
<dbReference type="Proteomes" id="UP000266260">
    <property type="component" value="Unassembled WGS sequence"/>
</dbReference>
<keyword evidence="4" id="KW-1185">Reference proteome</keyword>
<dbReference type="Pfam" id="PF01402">
    <property type="entry name" value="RHH_1"/>
    <property type="match status" value="1"/>
</dbReference>
<organism evidence="3 5">
    <name type="scientific">Candidatus Cryosericum odellii</name>
    <dbReference type="NCBI Taxonomy" id="2290917"/>
    <lineage>
        <taxon>Bacteria</taxon>
        <taxon>Pseudomonadati</taxon>
        <taxon>Caldisericota/Cryosericota group</taxon>
        <taxon>Candidatus Cryosericota</taxon>
        <taxon>Candidatus Cryosericia</taxon>
        <taxon>Candidatus Cryosericales</taxon>
        <taxon>Candidatus Cryosericaceae</taxon>
        <taxon>Candidatus Cryosericum</taxon>
    </lineage>
</organism>
<dbReference type="Gene3D" id="1.10.1220.10">
    <property type="entry name" value="Met repressor-like"/>
    <property type="match status" value="1"/>
</dbReference>
<proteinExistence type="predicted"/>
<accession>A0A398DEV2</accession>
<protein>
    <submittedName>
        <fullName evidence="3">Ribbon-helix-helix protein, CopG family</fullName>
    </submittedName>
</protein>
<evidence type="ECO:0000313" key="5">
    <source>
        <dbReference type="Proteomes" id="UP000266489"/>
    </source>
</evidence>
<dbReference type="CDD" id="cd22233">
    <property type="entry name" value="RHH_CopAso-like"/>
    <property type="match status" value="1"/>
</dbReference>
<evidence type="ECO:0000313" key="2">
    <source>
        <dbReference type="EMBL" id="RIE07466.1"/>
    </source>
</evidence>
<dbReference type="EMBL" id="QXIT01000107">
    <property type="protein sequence ID" value="RIE07466.1"/>
    <property type="molecule type" value="Genomic_DNA"/>
</dbReference>
<sequence length="81" mass="9271">MATGRCMMSASETLAIRITPELKERLENMAKSCRRSKAWVVSRALQLYLEDLEDVEVADSRVMDTSDEILSVDEFHKRHGL</sequence>
<reference evidence="4 5" key="1">
    <citation type="submission" date="2018-09" db="EMBL/GenBank/DDBJ databases">
        <title>Discovery and Ecogenomic Context for Candidatus Cryosericales, a Global Caldiserica Order Active in Thawing Permafrost.</title>
        <authorList>
            <person name="Martinez M.A."/>
            <person name="Woodcroft B.J."/>
            <person name="Ignacio Espinoza J.C."/>
            <person name="Zayed A."/>
            <person name="Singleton C.M."/>
            <person name="Boyd J."/>
            <person name="Li Y.-F."/>
            <person name="Purvine S."/>
            <person name="Maughan H."/>
            <person name="Hodgkins S.B."/>
            <person name="Anderson D."/>
            <person name="Sederholm M."/>
            <person name="Temperton B."/>
            <person name="Saleska S.R."/>
            <person name="Tyson G.W."/>
            <person name="Rich V.I."/>
        </authorList>
    </citation>
    <scope>NUCLEOTIDE SEQUENCE [LARGE SCALE GENOMIC DNA]</scope>
    <source>
        <strain evidence="3 5">SMC5</strain>
        <strain evidence="2 4">SMC6</strain>
    </source>
</reference>
<dbReference type="AlphaFoldDB" id="A0A398DEV2"/>
<evidence type="ECO:0000313" key="4">
    <source>
        <dbReference type="Proteomes" id="UP000266260"/>
    </source>
</evidence>
<feature type="domain" description="Ribbon-helix-helix protein CopG" evidence="1">
    <location>
        <begin position="15"/>
        <end position="51"/>
    </location>
</feature>
<name>A0A398DEV2_9BACT</name>
<dbReference type="InterPro" id="IPR013321">
    <property type="entry name" value="Arc_rbn_hlx_hlx"/>
</dbReference>
<dbReference type="InterPro" id="IPR002145">
    <property type="entry name" value="CopG"/>
</dbReference>
<dbReference type="SUPFAM" id="SSF47598">
    <property type="entry name" value="Ribbon-helix-helix"/>
    <property type="match status" value="1"/>
</dbReference>
<evidence type="ECO:0000313" key="3">
    <source>
        <dbReference type="EMBL" id="RIE13615.1"/>
    </source>
</evidence>
<dbReference type="GO" id="GO:0006355">
    <property type="term" value="P:regulation of DNA-templated transcription"/>
    <property type="evidence" value="ECO:0007669"/>
    <property type="project" value="InterPro"/>
</dbReference>
<comment type="caution">
    <text evidence="3">The sequence shown here is derived from an EMBL/GenBank/DDBJ whole genome shotgun (WGS) entry which is preliminary data.</text>
</comment>
<dbReference type="OrthoDB" id="8297311at2"/>
<accession>A0A398CVP3</accession>
<gene>
    <name evidence="3" type="ORF">SMC5_02715</name>
    <name evidence="2" type="ORF">SMC6_06315</name>
</gene>
<evidence type="ECO:0000259" key="1">
    <source>
        <dbReference type="Pfam" id="PF01402"/>
    </source>
</evidence>
<dbReference type="InterPro" id="IPR010985">
    <property type="entry name" value="Ribbon_hlx_hlx"/>
</dbReference>